<evidence type="ECO:0000256" key="1">
    <source>
        <dbReference type="SAM" id="MobiDB-lite"/>
    </source>
</evidence>
<feature type="region of interest" description="Disordered" evidence="1">
    <location>
        <begin position="335"/>
        <end position="356"/>
    </location>
</feature>
<comment type="caution">
    <text evidence="2">The sequence shown here is derived from an EMBL/GenBank/DDBJ whole genome shotgun (WGS) entry which is preliminary data.</text>
</comment>
<evidence type="ECO:0000313" key="2">
    <source>
        <dbReference type="EMBL" id="MBB5138547.1"/>
    </source>
</evidence>
<evidence type="ECO:0008006" key="4">
    <source>
        <dbReference type="Google" id="ProtNLM"/>
    </source>
</evidence>
<dbReference type="InterPro" id="IPR047789">
    <property type="entry name" value="CU044_5270-like"/>
</dbReference>
<gene>
    <name evidence="2" type="ORF">HNP84_008301</name>
</gene>
<name>A0A840PNC1_9ACTN</name>
<evidence type="ECO:0000313" key="3">
    <source>
        <dbReference type="Proteomes" id="UP000578449"/>
    </source>
</evidence>
<dbReference type="EMBL" id="JACHGN010000024">
    <property type="protein sequence ID" value="MBB5138547.1"/>
    <property type="molecule type" value="Genomic_DNA"/>
</dbReference>
<sequence length="356" mass="38165">MMDEEIKVFADARPAAPSYGGEARERARRRLMAEAGRRRTFPLLGGATGARRFLGWQAVGAFAVTVALVGGVTVAVGSQGGPASVAGPASRPESAVVARSGDFPELEPKPGQFLLFESTTMYTSEGDGEIWLYRTNRKMWRPVHGGTSGLLEIEWLEPRPYPGQTVPEVAKEDAEVTSHYEIKGYCPGAPEEVRRDYAYLSTLPADAGEMRAFLYRQPHGDDGDDDAYAFDALNELFRESYMPRAQREAAFEAGRTIPGVTVAQDVEDAAGRKGIALGREQHGLLTQLIFDPETFDFLGERGTVTGTVTPPAPVGSTLALTAQTGVTVVDALPEDVTDVNPDGSCDPAGGTREPVG</sequence>
<reference evidence="2 3" key="1">
    <citation type="submission" date="2020-08" db="EMBL/GenBank/DDBJ databases">
        <title>Genomic Encyclopedia of Type Strains, Phase IV (KMG-IV): sequencing the most valuable type-strain genomes for metagenomic binning, comparative biology and taxonomic classification.</title>
        <authorList>
            <person name="Goeker M."/>
        </authorList>
    </citation>
    <scope>NUCLEOTIDE SEQUENCE [LARGE SCALE GENOMIC DNA]</scope>
    <source>
        <strain evidence="2 3">DSM 45615</strain>
    </source>
</reference>
<protein>
    <recommendedName>
        <fullName evidence="4">CU044_5270 family protein</fullName>
    </recommendedName>
</protein>
<dbReference type="RefSeq" id="WP_185055419.1">
    <property type="nucleotide sequence ID" value="NZ_BAABIX010000025.1"/>
</dbReference>
<keyword evidence="3" id="KW-1185">Reference proteome</keyword>
<dbReference type="Proteomes" id="UP000578449">
    <property type="component" value="Unassembled WGS sequence"/>
</dbReference>
<dbReference type="AlphaFoldDB" id="A0A840PNC1"/>
<dbReference type="NCBIfam" id="NF038083">
    <property type="entry name" value="CU044_5270_fam"/>
    <property type="match status" value="1"/>
</dbReference>
<accession>A0A840PNC1</accession>
<proteinExistence type="predicted"/>
<organism evidence="2 3">
    <name type="scientific">Thermocatellispora tengchongensis</name>
    <dbReference type="NCBI Taxonomy" id="1073253"/>
    <lineage>
        <taxon>Bacteria</taxon>
        <taxon>Bacillati</taxon>
        <taxon>Actinomycetota</taxon>
        <taxon>Actinomycetes</taxon>
        <taxon>Streptosporangiales</taxon>
        <taxon>Streptosporangiaceae</taxon>
        <taxon>Thermocatellispora</taxon>
    </lineage>
</organism>